<gene>
    <name evidence="3" type="ORF">HOP12_03850</name>
</gene>
<reference evidence="3 4" key="1">
    <citation type="submission" date="2020-04" db="EMBL/GenBank/DDBJ databases">
        <title>Metagenomic profiling of ammonia- and methane-oxidizing microorganisms in a Dutch drinking water treatment plant.</title>
        <authorList>
            <person name="Poghosyan L."/>
            <person name="Leucker S."/>
        </authorList>
    </citation>
    <scope>NUCLEOTIDE SEQUENCE [LARGE SCALE GENOMIC DNA]</scope>
    <source>
        <strain evidence="3">S-RSF-IL-03</strain>
    </source>
</reference>
<proteinExistence type="predicted"/>
<feature type="chain" id="PRO_5032774545" evidence="1">
    <location>
        <begin position="26"/>
        <end position="171"/>
    </location>
</feature>
<evidence type="ECO:0000259" key="2">
    <source>
        <dbReference type="Pfam" id="PF14343"/>
    </source>
</evidence>
<accession>A0A849SN24</accession>
<dbReference type="PROSITE" id="PS51257">
    <property type="entry name" value="PROKAR_LIPOPROTEIN"/>
    <property type="match status" value="1"/>
</dbReference>
<name>A0A849SN24_UNCEI</name>
<dbReference type="EMBL" id="JABFRW010000039">
    <property type="protein sequence ID" value="NOT33285.1"/>
    <property type="molecule type" value="Genomic_DNA"/>
</dbReference>
<evidence type="ECO:0000313" key="4">
    <source>
        <dbReference type="Proteomes" id="UP000580839"/>
    </source>
</evidence>
<keyword evidence="3" id="KW-0378">Hydrolase</keyword>
<feature type="signal peptide" evidence="1">
    <location>
        <begin position="1"/>
        <end position="25"/>
    </location>
</feature>
<comment type="caution">
    <text evidence="3">The sequence shown here is derived from an EMBL/GenBank/DDBJ whole genome shotgun (WGS) entry which is preliminary data.</text>
</comment>
<protein>
    <submittedName>
        <fullName evidence="3">Protease complex subunit PrcB family protein</fullName>
    </submittedName>
</protein>
<dbReference type="InterPro" id="IPR025748">
    <property type="entry name" value="PrcB_C_dom"/>
</dbReference>
<keyword evidence="1" id="KW-0732">Signal</keyword>
<dbReference type="Proteomes" id="UP000580839">
    <property type="component" value="Unassembled WGS sequence"/>
</dbReference>
<dbReference type="GO" id="GO:0008233">
    <property type="term" value="F:peptidase activity"/>
    <property type="evidence" value="ECO:0007669"/>
    <property type="project" value="UniProtKB-KW"/>
</dbReference>
<dbReference type="GO" id="GO:0006508">
    <property type="term" value="P:proteolysis"/>
    <property type="evidence" value="ECO:0007669"/>
    <property type="project" value="UniProtKB-KW"/>
</dbReference>
<organism evidence="3 4">
    <name type="scientific">Eiseniibacteriota bacterium</name>
    <dbReference type="NCBI Taxonomy" id="2212470"/>
    <lineage>
        <taxon>Bacteria</taxon>
        <taxon>Candidatus Eiseniibacteriota</taxon>
    </lineage>
</organism>
<dbReference type="AlphaFoldDB" id="A0A849SN24"/>
<sequence length="171" mass="18184">MKHFHAVTRSKLWFALALTLAPLLAGCGSDLAGSREIEIVRITPNAPGLIYTSGLTSPLRAVINDQAALEQMWTTAFAAVGSPPQIPTIDFTKEMVVVVALGQRASGGYSIQVADAKMSRGALVIDVLLKSPGNRCAVTLSFTEPLDIVKIARVSGSVRFEDRSRVQSCGS</sequence>
<evidence type="ECO:0000256" key="1">
    <source>
        <dbReference type="SAM" id="SignalP"/>
    </source>
</evidence>
<dbReference type="Pfam" id="PF14343">
    <property type="entry name" value="PrcB_C"/>
    <property type="match status" value="1"/>
</dbReference>
<evidence type="ECO:0000313" key="3">
    <source>
        <dbReference type="EMBL" id="NOT33285.1"/>
    </source>
</evidence>
<feature type="domain" description="PrcB C-terminal" evidence="2">
    <location>
        <begin position="95"/>
        <end position="151"/>
    </location>
</feature>
<keyword evidence="3" id="KW-0645">Protease</keyword>